<evidence type="ECO:0000313" key="2">
    <source>
        <dbReference type="Proteomes" id="UP000315540"/>
    </source>
</evidence>
<dbReference type="RefSeq" id="WP_140594525.1">
    <property type="nucleotide sequence ID" value="NZ_VFWZ01000004.1"/>
</dbReference>
<organism evidence="1 2">
    <name type="scientific">Aquimarina algicola</name>
    <dbReference type="NCBI Taxonomy" id="2589995"/>
    <lineage>
        <taxon>Bacteria</taxon>
        <taxon>Pseudomonadati</taxon>
        <taxon>Bacteroidota</taxon>
        <taxon>Flavobacteriia</taxon>
        <taxon>Flavobacteriales</taxon>
        <taxon>Flavobacteriaceae</taxon>
        <taxon>Aquimarina</taxon>
    </lineage>
</organism>
<protein>
    <submittedName>
        <fullName evidence="1">Uncharacterized protein</fullName>
    </submittedName>
</protein>
<dbReference type="Proteomes" id="UP000315540">
    <property type="component" value="Unassembled WGS sequence"/>
</dbReference>
<keyword evidence="2" id="KW-1185">Reference proteome</keyword>
<dbReference type="OrthoDB" id="1162779at2"/>
<gene>
    <name evidence="1" type="ORF">FHK87_15045</name>
</gene>
<proteinExistence type="predicted"/>
<reference evidence="1 2" key="1">
    <citation type="submission" date="2019-06" db="EMBL/GenBank/DDBJ databases">
        <authorList>
            <person name="Meng X."/>
        </authorList>
    </citation>
    <scope>NUCLEOTIDE SEQUENCE [LARGE SCALE GENOMIC DNA]</scope>
    <source>
        <strain evidence="1 2">M625</strain>
    </source>
</reference>
<accession>A0A504JG20</accession>
<dbReference type="EMBL" id="VFWZ01000004">
    <property type="protein sequence ID" value="TPN85331.1"/>
    <property type="molecule type" value="Genomic_DNA"/>
</dbReference>
<name>A0A504JG20_9FLAO</name>
<sequence>MNKTNKTPFSFIRKGFDQLKKWNDTFNDIIDDINNDNFKKVDWNDVLTKYKELGAGDIEEFSANYSFGYHLKNNIDDDMSKEALNYRIIDFLNAKTNKK</sequence>
<evidence type="ECO:0000313" key="1">
    <source>
        <dbReference type="EMBL" id="TPN85331.1"/>
    </source>
</evidence>
<comment type="caution">
    <text evidence="1">The sequence shown here is derived from an EMBL/GenBank/DDBJ whole genome shotgun (WGS) entry which is preliminary data.</text>
</comment>
<dbReference type="AlphaFoldDB" id="A0A504JG20"/>